<keyword evidence="2" id="KW-0645">Protease</keyword>
<dbReference type="InterPro" id="IPR000073">
    <property type="entry name" value="AB_hydrolase_1"/>
</dbReference>
<dbReference type="PANTHER" id="PTHR43433">
    <property type="entry name" value="HYDROLASE, ALPHA/BETA FOLD FAMILY PROTEIN"/>
    <property type="match status" value="1"/>
</dbReference>
<reference evidence="3" key="1">
    <citation type="submission" date="2014-09" db="EMBL/GenBank/DDBJ databases">
        <authorList>
            <person name="Sharma Rahul"/>
            <person name="Thines Marco"/>
        </authorList>
    </citation>
    <scope>NUCLEOTIDE SEQUENCE [LARGE SCALE GENOMIC DNA]</scope>
</reference>
<proteinExistence type="predicted"/>
<dbReference type="PRINTS" id="PR00111">
    <property type="entry name" value="ABHYDROLASE"/>
</dbReference>
<keyword evidence="2" id="KW-0378">Hydrolase</keyword>
<dbReference type="SUPFAM" id="SSF53474">
    <property type="entry name" value="alpha/beta-Hydrolases"/>
    <property type="match status" value="1"/>
</dbReference>
<feature type="domain" description="AB hydrolase-1" evidence="1">
    <location>
        <begin position="43"/>
        <end position="103"/>
    </location>
</feature>
<accession>A0A0P1A864</accession>
<dbReference type="STRING" id="4781.A0A0P1A864"/>
<dbReference type="GeneID" id="36399144"/>
<dbReference type="InterPro" id="IPR050471">
    <property type="entry name" value="AB_hydrolase"/>
</dbReference>
<dbReference type="OrthoDB" id="19657at2759"/>
<dbReference type="GO" id="GO:0006508">
    <property type="term" value="P:proteolysis"/>
    <property type="evidence" value="ECO:0007669"/>
    <property type="project" value="UniProtKB-KW"/>
</dbReference>
<dbReference type="Gene3D" id="3.40.50.1820">
    <property type="entry name" value="alpha/beta hydrolase"/>
    <property type="match status" value="1"/>
</dbReference>
<dbReference type="OMA" id="GFARTMH"/>
<dbReference type="AlphaFoldDB" id="A0A0P1A864"/>
<dbReference type="PANTHER" id="PTHR43433:SF5">
    <property type="entry name" value="AB HYDROLASE-1 DOMAIN-CONTAINING PROTEIN"/>
    <property type="match status" value="1"/>
</dbReference>
<dbReference type="RefSeq" id="XP_024573203.1">
    <property type="nucleotide sequence ID" value="XM_024722091.1"/>
</dbReference>
<keyword evidence="3" id="KW-1185">Reference proteome</keyword>
<dbReference type="EMBL" id="CCYD01000252">
    <property type="protein sequence ID" value="CEG36834.1"/>
    <property type="molecule type" value="Genomic_DNA"/>
</dbReference>
<sequence>MNSENLPAFAEIGFHSERHLAALHSKAARANPIQKTCNQSTSSCDAPVTRYTTSQMAQDTLELMDYVGWKSAHVVGISMGGMIAIELAASAPKRVCSLSLLVTTRGAYWPHPSMWKPLLGSMLGGSTQCLMELLYPASILGKPIDGRDGLTIQEVFTQYHATPHSKNALPPLYAVIAQGMACLTHWVSNERLKEVANSKFPILIIGSKHDIMIPPENYVTLTEYLKGEHVHSLFFETGGHGVFLQFVEEVADAIQQTIKRSQLLTKIIG</sequence>
<dbReference type="GO" id="GO:0008233">
    <property type="term" value="F:peptidase activity"/>
    <property type="evidence" value="ECO:0007669"/>
    <property type="project" value="UniProtKB-KW"/>
</dbReference>
<evidence type="ECO:0000313" key="3">
    <source>
        <dbReference type="Proteomes" id="UP000054928"/>
    </source>
</evidence>
<protein>
    <submittedName>
        <fullName evidence="2">Serine protease family</fullName>
    </submittedName>
</protein>
<organism evidence="2 3">
    <name type="scientific">Plasmopara halstedii</name>
    <name type="common">Downy mildew of sunflower</name>
    <dbReference type="NCBI Taxonomy" id="4781"/>
    <lineage>
        <taxon>Eukaryota</taxon>
        <taxon>Sar</taxon>
        <taxon>Stramenopiles</taxon>
        <taxon>Oomycota</taxon>
        <taxon>Peronosporomycetes</taxon>
        <taxon>Peronosporales</taxon>
        <taxon>Peronosporaceae</taxon>
        <taxon>Plasmopara</taxon>
    </lineage>
</organism>
<dbReference type="Pfam" id="PF00561">
    <property type="entry name" value="Abhydrolase_1"/>
    <property type="match status" value="1"/>
</dbReference>
<dbReference type="Proteomes" id="UP000054928">
    <property type="component" value="Unassembled WGS sequence"/>
</dbReference>
<name>A0A0P1A864_PLAHL</name>
<evidence type="ECO:0000313" key="2">
    <source>
        <dbReference type="EMBL" id="CEG36834.1"/>
    </source>
</evidence>
<dbReference type="InterPro" id="IPR029058">
    <property type="entry name" value="AB_hydrolase_fold"/>
</dbReference>
<evidence type="ECO:0000259" key="1">
    <source>
        <dbReference type="Pfam" id="PF00561"/>
    </source>
</evidence>